<dbReference type="SUPFAM" id="SSF55909">
    <property type="entry name" value="Pentein"/>
    <property type="match status" value="1"/>
</dbReference>
<sequence length="246" mass="26247">MVEGLRAHDGPGPAYEHVAAEHEAYARALEQAGVSLDILEPLEDFPDSIFVEDPALVFSEGAILLNPGAASRVGEGEHLLPVVEKHFETVMRIDHGHADGGDVMVTPDLVMIGLSARTSEAGARSLANLLEQLGHTAQIVQPPRGALHLKTAATLIDEETILTTAEGRSSGLFSRFRQIVVDPGEEAAANALRINDSLLLSANAPRTADRLDSLGYRLALLDTTHINRIDAGLSCMSLRWKAAVLG</sequence>
<organism evidence="3 4">
    <name type="scientific">Sphingomonas oligophenolica</name>
    <dbReference type="NCBI Taxonomy" id="301154"/>
    <lineage>
        <taxon>Bacteria</taxon>
        <taxon>Pseudomonadati</taxon>
        <taxon>Pseudomonadota</taxon>
        <taxon>Alphaproteobacteria</taxon>
        <taxon>Sphingomonadales</taxon>
        <taxon>Sphingomonadaceae</taxon>
        <taxon>Sphingomonas</taxon>
    </lineage>
</organism>
<dbReference type="Pfam" id="PF02274">
    <property type="entry name" value="ADI"/>
    <property type="match status" value="1"/>
</dbReference>
<keyword evidence="4" id="KW-1185">Reference proteome</keyword>
<protein>
    <submittedName>
        <fullName evidence="3">Arginine deiminase family protein</fullName>
    </submittedName>
</protein>
<dbReference type="Gene3D" id="3.75.10.10">
    <property type="entry name" value="L-arginine/glycine Amidinotransferase, Chain A"/>
    <property type="match status" value="1"/>
</dbReference>
<evidence type="ECO:0000313" key="4">
    <source>
        <dbReference type="Proteomes" id="UP001419910"/>
    </source>
</evidence>
<dbReference type="EMBL" id="JBDIME010000002">
    <property type="protein sequence ID" value="MEN2788655.1"/>
    <property type="molecule type" value="Genomic_DNA"/>
</dbReference>
<evidence type="ECO:0000256" key="2">
    <source>
        <dbReference type="ARBA" id="ARBA00022801"/>
    </source>
</evidence>
<gene>
    <name evidence="3" type="ORF">ABC974_03385</name>
</gene>
<comment type="caution">
    <text evidence="3">The sequence shown here is derived from an EMBL/GenBank/DDBJ whole genome shotgun (WGS) entry which is preliminary data.</text>
</comment>
<keyword evidence="2" id="KW-0378">Hydrolase</keyword>
<evidence type="ECO:0000256" key="1">
    <source>
        <dbReference type="ARBA" id="ARBA00008532"/>
    </source>
</evidence>
<dbReference type="InterPro" id="IPR033199">
    <property type="entry name" value="DDAH-like"/>
</dbReference>
<dbReference type="PANTHER" id="PTHR12737:SF9">
    <property type="entry name" value="DIMETHYLARGININASE"/>
    <property type="match status" value="1"/>
</dbReference>
<dbReference type="Proteomes" id="UP001419910">
    <property type="component" value="Unassembled WGS sequence"/>
</dbReference>
<dbReference type="PANTHER" id="PTHR12737">
    <property type="entry name" value="DIMETHYLARGININE DIMETHYLAMINOHYDROLASE"/>
    <property type="match status" value="1"/>
</dbReference>
<comment type="similarity">
    <text evidence="1">Belongs to the DDAH family.</text>
</comment>
<dbReference type="RefSeq" id="WP_343890672.1">
    <property type="nucleotide sequence ID" value="NZ_BAAAEH010000035.1"/>
</dbReference>
<accession>A0ABU9XYM3</accession>
<reference evidence="3 4" key="1">
    <citation type="submission" date="2024-05" db="EMBL/GenBank/DDBJ databases">
        <authorList>
            <person name="Liu Q."/>
            <person name="Xin Y.-H."/>
        </authorList>
    </citation>
    <scope>NUCLEOTIDE SEQUENCE [LARGE SCALE GENOMIC DNA]</scope>
    <source>
        <strain evidence="3 4">CGMCC 1.10181</strain>
    </source>
</reference>
<evidence type="ECO:0000313" key="3">
    <source>
        <dbReference type="EMBL" id="MEN2788655.1"/>
    </source>
</evidence>
<name>A0ABU9XYM3_9SPHN</name>
<proteinExistence type="inferred from homology"/>